<dbReference type="HAMAP" id="MF_01865">
    <property type="entry name" value="MTTase_RimO"/>
    <property type="match status" value="1"/>
</dbReference>
<dbReference type="EMBL" id="RJQC01000005">
    <property type="protein sequence ID" value="RNM29172.1"/>
    <property type="molecule type" value="Genomic_DNA"/>
</dbReference>
<comment type="cofactor">
    <cofactor evidence="8">
        <name>[4Fe-4S] cluster</name>
        <dbReference type="ChEBI" id="CHEBI:49883"/>
    </cofactor>
    <text evidence="8">Binds 2 [4Fe-4S] clusters. One cluster is coordinated with 3 cysteines and an exchangeable S-adenosyl-L-methionine.</text>
</comment>
<dbReference type="InterPro" id="IPR005839">
    <property type="entry name" value="Methylthiotransferase"/>
</dbReference>
<dbReference type="GO" id="GO:0005840">
    <property type="term" value="C:ribosome"/>
    <property type="evidence" value="ECO:0007669"/>
    <property type="project" value="UniProtKB-KW"/>
</dbReference>
<comment type="similarity">
    <text evidence="8">Belongs to the methylthiotransferase family. RimO subfamily.</text>
</comment>
<dbReference type="EC" id="2.8.4.4" evidence="8"/>
<dbReference type="RefSeq" id="WP_128521220.1">
    <property type="nucleotide sequence ID" value="NZ_RJQC01000005.1"/>
</dbReference>
<dbReference type="SFLD" id="SFLDG01082">
    <property type="entry name" value="B12-binding_domain_containing"/>
    <property type="match status" value="1"/>
</dbReference>
<evidence type="ECO:0000256" key="4">
    <source>
        <dbReference type="ARBA" id="ARBA00022691"/>
    </source>
</evidence>
<keyword evidence="1 8" id="KW-0004">4Fe-4S</keyword>
<keyword evidence="12" id="KW-0689">Ribosomal protein</keyword>
<keyword evidence="13" id="KW-1185">Reference proteome</keyword>
<gene>
    <name evidence="8 12" type="primary">rimO</name>
    <name evidence="12" type="ORF">EDX97_11150</name>
</gene>
<dbReference type="Gene3D" id="3.80.30.20">
    <property type="entry name" value="tm_1862 like domain"/>
    <property type="match status" value="1"/>
</dbReference>
<dbReference type="OrthoDB" id="9805215at2"/>
<dbReference type="SUPFAM" id="SSF102114">
    <property type="entry name" value="Radical SAM enzymes"/>
    <property type="match status" value="1"/>
</dbReference>
<comment type="subcellular location">
    <subcellularLocation>
        <location evidence="8">Cytoplasm</location>
    </subcellularLocation>
</comment>
<accession>A0A3N0HYG1</accession>
<keyword evidence="5 8" id="KW-0479">Metal-binding</keyword>
<dbReference type="SMART" id="SM00729">
    <property type="entry name" value="Elp3"/>
    <property type="match status" value="1"/>
</dbReference>
<dbReference type="PROSITE" id="PS01278">
    <property type="entry name" value="MTTASE_RADICAL"/>
    <property type="match status" value="1"/>
</dbReference>
<dbReference type="GO" id="GO:0103039">
    <property type="term" value="F:protein methylthiotransferase activity"/>
    <property type="evidence" value="ECO:0007669"/>
    <property type="project" value="UniProtKB-EC"/>
</dbReference>
<dbReference type="InterPro" id="IPR007197">
    <property type="entry name" value="rSAM"/>
</dbReference>
<comment type="caution">
    <text evidence="12">The sequence shown here is derived from an EMBL/GenBank/DDBJ whole genome shotgun (WGS) entry which is preliminary data.</text>
</comment>
<dbReference type="SFLD" id="SFLDS00029">
    <property type="entry name" value="Radical_SAM"/>
    <property type="match status" value="1"/>
</dbReference>
<dbReference type="GO" id="GO:0051539">
    <property type="term" value="F:4 iron, 4 sulfur cluster binding"/>
    <property type="evidence" value="ECO:0007669"/>
    <property type="project" value="UniProtKB-UniRule"/>
</dbReference>
<proteinExistence type="inferred from homology"/>
<comment type="function">
    <text evidence="8">Catalyzes the methylthiolation of an aspartic acid residue of ribosomal protein uS12.</text>
</comment>
<dbReference type="Gene3D" id="3.40.50.12160">
    <property type="entry name" value="Methylthiotransferase, N-terminal domain"/>
    <property type="match status" value="1"/>
</dbReference>
<keyword evidence="2 8" id="KW-0963">Cytoplasm</keyword>
<dbReference type="PROSITE" id="PS51918">
    <property type="entry name" value="RADICAL_SAM"/>
    <property type="match status" value="1"/>
</dbReference>
<feature type="domain" description="TRAM" evidence="9">
    <location>
        <begin position="364"/>
        <end position="433"/>
    </location>
</feature>
<dbReference type="PROSITE" id="PS50926">
    <property type="entry name" value="TRAM"/>
    <property type="match status" value="1"/>
</dbReference>
<dbReference type="Pfam" id="PF18693">
    <property type="entry name" value="TRAM_2"/>
    <property type="match status" value="1"/>
</dbReference>
<keyword evidence="4 8" id="KW-0949">S-adenosyl-L-methionine</keyword>
<dbReference type="CDD" id="cd01335">
    <property type="entry name" value="Radical_SAM"/>
    <property type="match status" value="1"/>
</dbReference>
<dbReference type="InterPro" id="IPR002792">
    <property type="entry name" value="TRAM_dom"/>
</dbReference>
<keyword evidence="7 8" id="KW-0411">Iron-sulfur</keyword>
<feature type="binding site" evidence="8">
    <location>
        <position position="10"/>
    </location>
    <ligand>
        <name>[4Fe-4S] cluster</name>
        <dbReference type="ChEBI" id="CHEBI:49883"/>
        <label>1</label>
    </ligand>
</feature>
<feature type="binding site" evidence="8">
    <location>
        <position position="152"/>
    </location>
    <ligand>
        <name>[4Fe-4S] cluster</name>
        <dbReference type="ChEBI" id="CHEBI:49883"/>
        <label>2</label>
        <note>4Fe-4S-S-AdoMet</note>
    </ligand>
</feature>
<dbReference type="Gene3D" id="2.40.50.140">
    <property type="entry name" value="Nucleic acid-binding proteins"/>
    <property type="match status" value="1"/>
</dbReference>
<dbReference type="GO" id="GO:0046872">
    <property type="term" value="F:metal ion binding"/>
    <property type="evidence" value="ECO:0007669"/>
    <property type="project" value="UniProtKB-KW"/>
</dbReference>
<dbReference type="GO" id="GO:0140101">
    <property type="term" value="F:catalytic activity, acting on a tRNA"/>
    <property type="evidence" value="ECO:0007669"/>
    <property type="project" value="UniProtKB-ARBA"/>
</dbReference>
<name>A0A3N0HYG1_9FIRM</name>
<dbReference type="Proteomes" id="UP000276568">
    <property type="component" value="Unassembled WGS sequence"/>
</dbReference>
<feature type="binding site" evidence="8">
    <location>
        <position position="79"/>
    </location>
    <ligand>
        <name>[4Fe-4S] cluster</name>
        <dbReference type="ChEBI" id="CHEBI:49883"/>
        <label>1</label>
    </ligand>
</feature>
<evidence type="ECO:0000259" key="10">
    <source>
        <dbReference type="PROSITE" id="PS51449"/>
    </source>
</evidence>
<dbReference type="InterPro" id="IPR038135">
    <property type="entry name" value="Methylthiotransferase_N_sf"/>
</dbReference>
<evidence type="ECO:0000259" key="11">
    <source>
        <dbReference type="PROSITE" id="PS51918"/>
    </source>
</evidence>
<evidence type="ECO:0000256" key="5">
    <source>
        <dbReference type="ARBA" id="ARBA00022723"/>
    </source>
</evidence>
<dbReference type="FunFam" id="3.80.30.20:FF:000001">
    <property type="entry name" value="tRNA-2-methylthio-N(6)-dimethylallyladenosine synthase 2"/>
    <property type="match status" value="1"/>
</dbReference>
<evidence type="ECO:0000313" key="13">
    <source>
        <dbReference type="Proteomes" id="UP000276568"/>
    </source>
</evidence>
<dbReference type="GO" id="GO:0035600">
    <property type="term" value="P:tRNA methylthiolation"/>
    <property type="evidence" value="ECO:0007669"/>
    <property type="project" value="UniProtKB-ARBA"/>
</dbReference>
<dbReference type="InterPro" id="IPR005840">
    <property type="entry name" value="Ribosomal_uS12_MeSTrfase_RimO"/>
</dbReference>
<evidence type="ECO:0000256" key="1">
    <source>
        <dbReference type="ARBA" id="ARBA00022485"/>
    </source>
</evidence>
<dbReference type="InterPro" id="IPR058240">
    <property type="entry name" value="rSAM_sf"/>
</dbReference>
<dbReference type="SFLD" id="SFLDF00274">
    <property type="entry name" value="ribosomal_protein_S12_methylth"/>
    <property type="match status" value="1"/>
</dbReference>
<reference evidence="12 13" key="1">
    <citation type="submission" date="2018-11" db="EMBL/GenBank/DDBJ databases">
        <title>Clostridium sp. nov., a member of the family Erysipelotrichaceae isolated from pig faeces.</title>
        <authorList>
            <person name="Chang Y.-H."/>
        </authorList>
    </citation>
    <scope>NUCLEOTIDE SEQUENCE [LARGE SCALE GENOMIC DNA]</scope>
    <source>
        <strain evidence="12 13">YH-panp20</strain>
    </source>
</reference>
<organism evidence="12 13">
    <name type="scientific">Absicoccus porci</name>
    <dbReference type="NCBI Taxonomy" id="2486576"/>
    <lineage>
        <taxon>Bacteria</taxon>
        <taxon>Bacillati</taxon>
        <taxon>Bacillota</taxon>
        <taxon>Erysipelotrichia</taxon>
        <taxon>Erysipelotrichales</taxon>
        <taxon>Erysipelotrichaceae</taxon>
        <taxon>Absicoccus</taxon>
    </lineage>
</organism>
<dbReference type="PANTHER" id="PTHR43837">
    <property type="entry name" value="RIBOSOMAL PROTEIN S12 METHYLTHIOTRANSFERASE RIMO"/>
    <property type="match status" value="1"/>
</dbReference>
<evidence type="ECO:0000256" key="3">
    <source>
        <dbReference type="ARBA" id="ARBA00022679"/>
    </source>
</evidence>
<protein>
    <recommendedName>
        <fullName evidence="8">Ribosomal protein uS12 methylthiotransferase RimO</fullName>
        <shortName evidence="8">uS12 MTTase</shortName>
        <shortName evidence="8">uS12 methylthiotransferase</shortName>
        <ecNumber evidence="8">2.8.4.4</ecNumber>
    </recommendedName>
    <alternativeName>
        <fullName evidence="8">Ribosomal protein uS12 (aspartate-C(3))-methylthiotransferase</fullName>
    </alternativeName>
    <alternativeName>
        <fullName evidence="8">Ribosome maturation factor RimO</fullName>
    </alternativeName>
</protein>
<dbReference type="InterPro" id="IPR012340">
    <property type="entry name" value="NA-bd_OB-fold"/>
</dbReference>
<dbReference type="Pfam" id="PF00919">
    <property type="entry name" value="UPF0004"/>
    <property type="match status" value="1"/>
</dbReference>
<evidence type="ECO:0000256" key="6">
    <source>
        <dbReference type="ARBA" id="ARBA00023004"/>
    </source>
</evidence>
<evidence type="ECO:0000313" key="12">
    <source>
        <dbReference type="EMBL" id="RNM29172.1"/>
    </source>
</evidence>
<dbReference type="AlphaFoldDB" id="A0A3N0HYG1"/>
<dbReference type="InterPro" id="IPR020612">
    <property type="entry name" value="Methylthiotransferase_CS"/>
</dbReference>
<feature type="domain" description="MTTase N-terminal" evidence="10">
    <location>
        <begin position="1"/>
        <end position="116"/>
    </location>
</feature>
<dbReference type="GO" id="GO:0005829">
    <property type="term" value="C:cytosol"/>
    <property type="evidence" value="ECO:0007669"/>
    <property type="project" value="TreeGrafter"/>
</dbReference>
<dbReference type="NCBIfam" id="TIGR00089">
    <property type="entry name" value="MiaB/RimO family radical SAM methylthiotransferase"/>
    <property type="match status" value="1"/>
</dbReference>
<dbReference type="NCBIfam" id="TIGR01125">
    <property type="entry name" value="30S ribosomal protein S12 methylthiotransferase RimO"/>
    <property type="match status" value="1"/>
</dbReference>
<feature type="binding site" evidence="8">
    <location>
        <position position="149"/>
    </location>
    <ligand>
        <name>[4Fe-4S] cluster</name>
        <dbReference type="ChEBI" id="CHEBI:49883"/>
        <label>2</label>
        <note>4Fe-4S-S-AdoMet</note>
    </ligand>
</feature>
<dbReference type="GO" id="GO:0035599">
    <property type="term" value="F:aspartic acid methylthiotransferase activity"/>
    <property type="evidence" value="ECO:0007669"/>
    <property type="project" value="TreeGrafter"/>
</dbReference>
<evidence type="ECO:0000259" key="9">
    <source>
        <dbReference type="PROSITE" id="PS50926"/>
    </source>
</evidence>
<feature type="binding site" evidence="8">
    <location>
        <position position="46"/>
    </location>
    <ligand>
        <name>[4Fe-4S] cluster</name>
        <dbReference type="ChEBI" id="CHEBI:49883"/>
        <label>1</label>
    </ligand>
</feature>
<dbReference type="InterPro" id="IPR023404">
    <property type="entry name" value="rSAM_horseshoe"/>
</dbReference>
<comment type="catalytic activity">
    <reaction evidence="8">
        <text>L-aspartate(89)-[ribosomal protein uS12]-hydrogen + (sulfur carrier)-SH + AH2 + 2 S-adenosyl-L-methionine = 3-methylsulfanyl-L-aspartate(89)-[ribosomal protein uS12]-hydrogen + (sulfur carrier)-H + 5'-deoxyadenosine + L-methionine + A + S-adenosyl-L-homocysteine + 2 H(+)</text>
        <dbReference type="Rhea" id="RHEA:37087"/>
        <dbReference type="Rhea" id="RHEA-COMP:10460"/>
        <dbReference type="Rhea" id="RHEA-COMP:10461"/>
        <dbReference type="Rhea" id="RHEA-COMP:14737"/>
        <dbReference type="Rhea" id="RHEA-COMP:14739"/>
        <dbReference type="ChEBI" id="CHEBI:13193"/>
        <dbReference type="ChEBI" id="CHEBI:15378"/>
        <dbReference type="ChEBI" id="CHEBI:17319"/>
        <dbReference type="ChEBI" id="CHEBI:17499"/>
        <dbReference type="ChEBI" id="CHEBI:29917"/>
        <dbReference type="ChEBI" id="CHEBI:29961"/>
        <dbReference type="ChEBI" id="CHEBI:57844"/>
        <dbReference type="ChEBI" id="CHEBI:57856"/>
        <dbReference type="ChEBI" id="CHEBI:59789"/>
        <dbReference type="ChEBI" id="CHEBI:64428"/>
        <dbReference type="ChEBI" id="CHEBI:73599"/>
        <dbReference type="EC" id="2.8.4.4"/>
    </reaction>
</comment>
<sequence>MKIGFVSLGCAKNLIDSENMMAMLKSEGHEIVPDPKQAEAIVVNTCGFIASAKEESIQTIFEMAKYKEKGLKKLIVCGCLAQRYQEALEQEIPEVDAIIPIRDYDKLADRLRPLLGEGDQSLISKSERVLTGNPWQAYIKISDGCSNHCAYCAIPLIRGEQKSRTIEDIVKEAAFLASIGVKELTLIAQDTTKYGLDNYGEYKLGDLIRAINQIPGFHWIRILYMYTDEIVDDVLDAMKESKKVVPYFDIPTQHASTRMLKRMNRRSSHEEVKAITDKIRKMFPNATLRTTLIVGFPGETQEDFDEMMDFVKEIQWDRMGAFTYSQEEDTPAYDMDGQVPQEIMDERLAQLMQVQEQISFEKNQAKIGSTVEVLVEEQEALTGRYRGRSQADAPDEVDGQVIFTADKDIPMGSFVRVKVTDARDYDLMGVCQE</sequence>
<dbReference type="Pfam" id="PF04055">
    <property type="entry name" value="Radical_SAM"/>
    <property type="match status" value="1"/>
</dbReference>
<dbReference type="InterPro" id="IPR006638">
    <property type="entry name" value="Elp3/MiaA/NifB-like_rSAM"/>
</dbReference>
<feature type="domain" description="Radical SAM core" evidence="11">
    <location>
        <begin position="131"/>
        <end position="361"/>
    </location>
</feature>
<keyword evidence="12" id="KW-0687">Ribonucleoprotein</keyword>
<keyword evidence="6 8" id="KW-0408">Iron</keyword>
<evidence type="ECO:0000256" key="8">
    <source>
        <dbReference type="HAMAP-Rule" id="MF_01865"/>
    </source>
</evidence>
<feature type="binding site" evidence="8">
    <location>
        <position position="145"/>
    </location>
    <ligand>
        <name>[4Fe-4S] cluster</name>
        <dbReference type="ChEBI" id="CHEBI:49883"/>
        <label>2</label>
        <note>4Fe-4S-S-AdoMet</note>
    </ligand>
</feature>
<evidence type="ECO:0000256" key="2">
    <source>
        <dbReference type="ARBA" id="ARBA00022490"/>
    </source>
</evidence>
<dbReference type="PANTHER" id="PTHR43837:SF1">
    <property type="entry name" value="RIBOSOMAL PROTEIN US12 METHYLTHIOTRANSFERASE RIMO"/>
    <property type="match status" value="1"/>
</dbReference>
<dbReference type="SFLD" id="SFLDG01061">
    <property type="entry name" value="methylthiotransferase"/>
    <property type="match status" value="1"/>
</dbReference>
<dbReference type="PROSITE" id="PS51449">
    <property type="entry name" value="MTTASE_N"/>
    <property type="match status" value="1"/>
</dbReference>
<keyword evidence="3 8" id="KW-0808">Transferase</keyword>
<dbReference type="InterPro" id="IPR013848">
    <property type="entry name" value="Methylthiotransferase_N"/>
</dbReference>
<evidence type="ECO:0000256" key="7">
    <source>
        <dbReference type="ARBA" id="ARBA00023014"/>
    </source>
</evidence>